<dbReference type="SMART" id="SM00788">
    <property type="entry name" value="Adenylsucc_synt"/>
    <property type="match status" value="1"/>
</dbReference>
<dbReference type="GO" id="GO:0046040">
    <property type="term" value="P:IMP metabolic process"/>
    <property type="evidence" value="ECO:0007669"/>
    <property type="project" value="TreeGrafter"/>
</dbReference>
<feature type="binding site" evidence="8">
    <location>
        <begin position="41"/>
        <end position="43"/>
    </location>
    <ligand>
        <name>GTP</name>
        <dbReference type="ChEBI" id="CHEBI:37565"/>
    </ligand>
</feature>
<dbReference type="InterPro" id="IPR042110">
    <property type="entry name" value="Adenylosuccinate_synth_dom2"/>
</dbReference>
<accession>A0A1E3CAE3</accession>
<feature type="binding site" evidence="8">
    <location>
        <begin position="13"/>
        <end position="19"/>
    </location>
    <ligand>
        <name>GTP</name>
        <dbReference type="ChEBI" id="CHEBI:37565"/>
    </ligand>
</feature>
<feature type="binding site" description="in other chain" evidence="8">
    <location>
        <position position="225"/>
    </location>
    <ligand>
        <name>IMP</name>
        <dbReference type="ChEBI" id="CHEBI:58053"/>
        <note>ligand shared between dimeric partners</note>
    </ligand>
</feature>
<sequence>MGKNVVVLGTQWGDEGKGKIVDLLTDKVAAVVRFQGGHNAGHTLVIDGKKTALHLIPSGILRQHVYCLIGNGVVLSPEALLKEVRELEANDVAVRDRLRISLACPIILRTHVRIDQARERARGVDKIGTTGRGIGPAYEDKVSRRGLRLGDLCNPADFETKLREIMSYHNFILTEYFKEEAEDIDAALEELKQMGEEILPMAADVTDMLHDFRKRGENILFEGAQGSLLDIDLGTYPYVTSSNTTAGGTATGSGFGPLFLDYVLGITKAYTTRVGSGPFPTELFDDMGKHLAVKGNEVGTTTGRARRCGWFDAVAIRHAIQINSVSGICLTKLDVLDGLETVKVCVGYKTPNGEIFRPPIGCDSYKDIEPVYEELPGWSESTVGLTSVDQLPENAKAYIRFLEEQIEAPIDVISTGPDRIETITLRHPFGE</sequence>
<evidence type="ECO:0000313" key="11">
    <source>
        <dbReference type="EMBL" id="MTI99400.1"/>
    </source>
</evidence>
<feature type="binding site" description="in other chain" evidence="8">
    <location>
        <begin position="39"/>
        <end position="42"/>
    </location>
    <ligand>
        <name>IMP</name>
        <dbReference type="ChEBI" id="CHEBI:58053"/>
        <note>ligand shared between dimeric partners</note>
    </ligand>
</feature>
<keyword evidence="6 8" id="KW-0460">Magnesium</keyword>
<comment type="similarity">
    <text evidence="8 10">Belongs to the adenylosuccinate synthetase family.</text>
</comment>
<feature type="binding site" evidence="8">
    <location>
        <begin position="414"/>
        <end position="416"/>
    </location>
    <ligand>
        <name>GTP</name>
        <dbReference type="ChEBI" id="CHEBI:37565"/>
    </ligand>
</feature>
<evidence type="ECO:0000256" key="10">
    <source>
        <dbReference type="RuleBase" id="RU000520"/>
    </source>
</evidence>
<feature type="binding site" description="in other chain" evidence="8">
    <location>
        <position position="130"/>
    </location>
    <ligand>
        <name>IMP</name>
        <dbReference type="ChEBI" id="CHEBI:58053"/>
        <note>ligand shared between dimeric partners</note>
    </ligand>
</feature>
<feature type="active site" description="Proton acceptor" evidence="8">
    <location>
        <position position="14"/>
    </location>
</feature>
<dbReference type="InterPro" id="IPR042109">
    <property type="entry name" value="Adenylosuccinate_synth_dom1"/>
</dbReference>
<name>A0A1E3CAE3_9GAMM</name>
<dbReference type="UniPathway" id="UPA00075">
    <property type="reaction ID" value="UER00335"/>
</dbReference>
<dbReference type="GO" id="GO:0004019">
    <property type="term" value="F:adenylosuccinate synthase activity"/>
    <property type="evidence" value="ECO:0007669"/>
    <property type="project" value="UniProtKB-UniRule"/>
</dbReference>
<keyword evidence="4 8" id="KW-0547">Nucleotide-binding</keyword>
<dbReference type="GO" id="GO:0000287">
    <property type="term" value="F:magnesium ion binding"/>
    <property type="evidence" value="ECO:0007669"/>
    <property type="project" value="UniProtKB-UniRule"/>
</dbReference>
<comment type="cofactor">
    <cofactor evidence="8">
        <name>Mg(2+)</name>
        <dbReference type="ChEBI" id="CHEBI:18420"/>
    </cofactor>
    <text evidence="8">Binds 1 Mg(2+) ion per subunit.</text>
</comment>
<comment type="catalytic activity">
    <reaction evidence="8 10">
        <text>IMP + L-aspartate + GTP = N(6)-(1,2-dicarboxyethyl)-AMP + GDP + phosphate + 2 H(+)</text>
        <dbReference type="Rhea" id="RHEA:15753"/>
        <dbReference type="ChEBI" id="CHEBI:15378"/>
        <dbReference type="ChEBI" id="CHEBI:29991"/>
        <dbReference type="ChEBI" id="CHEBI:37565"/>
        <dbReference type="ChEBI" id="CHEBI:43474"/>
        <dbReference type="ChEBI" id="CHEBI:57567"/>
        <dbReference type="ChEBI" id="CHEBI:58053"/>
        <dbReference type="ChEBI" id="CHEBI:58189"/>
        <dbReference type="EC" id="6.3.4.4"/>
    </reaction>
</comment>
<feature type="binding site" evidence="8">
    <location>
        <position position="14"/>
    </location>
    <ligand>
        <name>Mg(2+)</name>
        <dbReference type="ChEBI" id="CHEBI:18420"/>
    </ligand>
</feature>
<dbReference type="PANTHER" id="PTHR11846">
    <property type="entry name" value="ADENYLOSUCCINATE SYNTHETASE"/>
    <property type="match status" value="1"/>
</dbReference>
<evidence type="ECO:0000256" key="7">
    <source>
        <dbReference type="ARBA" id="ARBA00023134"/>
    </source>
</evidence>
<dbReference type="InterPro" id="IPR027417">
    <property type="entry name" value="P-loop_NTPase"/>
</dbReference>
<feature type="binding site" description="in other chain" evidence="8">
    <location>
        <position position="304"/>
    </location>
    <ligand>
        <name>IMP</name>
        <dbReference type="ChEBI" id="CHEBI:58053"/>
        <note>ligand shared between dimeric partners</note>
    </ligand>
</feature>
<dbReference type="FunFam" id="1.10.300.10:FF:000001">
    <property type="entry name" value="Adenylosuccinate synthetase"/>
    <property type="match status" value="1"/>
</dbReference>
<keyword evidence="2 8" id="KW-0436">Ligase</keyword>
<dbReference type="PROSITE" id="PS01266">
    <property type="entry name" value="ADENYLOSUCCIN_SYN_1"/>
    <property type="match status" value="1"/>
</dbReference>
<dbReference type="NCBIfam" id="TIGR00184">
    <property type="entry name" value="purA"/>
    <property type="match status" value="1"/>
</dbReference>
<evidence type="ECO:0000256" key="1">
    <source>
        <dbReference type="ARBA" id="ARBA00011738"/>
    </source>
</evidence>
<dbReference type="Gene3D" id="3.90.170.10">
    <property type="entry name" value="Adenylosuccinate Synthetase, subunit A, domain 3"/>
    <property type="match status" value="1"/>
</dbReference>
<protein>
    <recommendedName>
        <fullName evidence="8 10">Adenylosuccinate synthetase</fullName>
        <shortName evidence="8">AMPSase</shortName>
        <shortName evidence="8">AdSS</shortName>
        <ecNumber evidence="8 10">6.3.4.4</ecNumber>
    </recommendedName>
    <alternativeName>
        <fullName evidence="8">IMP--aspartate ligase</fullName>
    </alternativeName>
</protein>
<evidence type="ECO:0000256" key="4">
    <source>
        <dbReference type="ARBA" id="ARBA00022741"/>
    </source>
</evidence>
<keyword evidence="8" id="KW-0963">Cytoplasm</keyword>
<feature type="active site" evidence="9">
    <location>
        <position position="141"/>
    </location>
</feature>
<dbReference type="GO" id="GO:0005525">
    <property type="term" value="F:GTP binding"/>
    <property type="evidence" value="ECO:0007669"/>
    <property type="project" value="UniProtKB-UniRule"/>
</dbReference>
<dbReference type="FunFam" id="3.90.170.10:FF:000001">
    <property type="entry name" value="Adenylosuccinate synthetase"/>
    <property type="match status" value="1"/>
</dbReference>
<evidence type="ECO:0000256" key="5">
    <source>
        <dbReference type="ARBA" id="ARBA00022755"/>
    </source>
</evidence>
<keyword evidence="7 8" id="KW-0342">GTP-binding</keyword>
<comment type="caution">
    <text evidence="11">The sequence shown here is derived from an EMBL/GenBank/DDBJ whole genome shotgun (WGS) entry which is preliminary data.</text>
</comment>
<dbReference type="GO" id="GO:0005737">
    <property type="term" value="C:cytoplasm"/>
    <property type="evidence" value="ECO:0007669"/>
    <property type="project" value="UniProtKB-SubCell"/>
</dbReference>
<evidence type="ECO:0000256" key="2">
    <source>
        <dbReference type="ARBA" id="ARBA00022598"/>
    </source>
</evidence>
<dbReference type="OrthoDB" id="9807553at2"/>
<dbReference type="Gene3D" id="3.40.440.10">
    <property type="entry name" value="Adenylosuccinate Synthetase, subunit A, domain 1"/>
    <property type="match status" value="1"/>
</dbReference>
<comment type="pathway">
    <text evidence="8 10">Purine metabolism; AMP biosynthesis via de novo pathway; AMP from IMP: step 1/2.</text>
</comment>
<feature type="binding site" evidence="8">
    <location>
        <position position="306"/>
    </location>
    <ligand>
        <name>GTP</name>
        <dbReference type="ChEBI" id="CHEBI:37565"/>
    </ligand>
</feature>
<dbReference type="InterPro" id="IPR042111">
    <property type="entry name" value="Adenylosuccinate_synth_dom3"/>
</dbReference>
<feature type="binding site" evidence="8">
    <location>
        <position position="41"/>
    </location>
    <ligand>
        <name>Mg(2+)</name>
        <dbReference type="ChEBI" id="CHEBI:18420"/>
    </ligand>
</feature>
<keyword evidence="3 8" id="KW-0479">Metal-binding</keyword>
<proteinExistence type="inferred from homology"/>
<keyword evidence="5 8" id="KW-0658">Purine biosynthesis</keyword>
<organism evidence="11 12">
    <name type="scientific">Marinobacter adhaerens</name>
    <dbReference type="NCBI Taxonomy" id="1033846"/>
    <lineage>
        <taxon>Bacteria</taxon>
        <taxon>Pseudomonadati</taxon>
        <taxon>Pseudomonadota</taxon>
        <taxon>Gammaproteobacteria</taxon>
        <taxon>Pseudomonadales</taxon>
        <taxon>Marinobacteraceae</taxon>
        <taxon>Marinobacter</taxon>
    </lineage>
</organism>
<dbReference type="PROSITE" id="PS00513">
    <property type="entry name" value="ADENYLOSUCCIN_SYN_2"/>
    <property type="match status" value="1"/>
</dbReference>
<dbReference type="EMBL" id="VENC01000012">
    <property type="protein sequence ID" value="MTI99400.1"/>
    <property type="molecule type" value="Genomic_DNA"/>
</dbReference>
<gene>
    <name evidence="8" type="primary">purA</name>
    <name evidence="11" type="ORF">FH752_12340</name>
</gene>
<evidence type="ECO:0000313" key="12">
    <source>
        <dbReference type="Proteomes" id="UP000431462"/>
    </source>
</evidence>
<comment type="subcellular location">
    <subcellularLocation>
        <location evidence="8">Cytoplasm</location>
    </subcellularLocation>
</comment>
<dbReference type="HAMAP" id="MF_00011">
    <property type="entry name" value="Adenylosucc_synth"/>
    <property type="match status" value="1"/>
</dbReference>
<evidence type="ECO:0000256" key="8">
    <source>
        <dbReference type="HAMAP-Rule" id="MF_00011"/>
    </source>
</evidence>
<dbReference type="Proteomes" id="UP000431462">
    <property type="component" value="Unassembled WGS sequence"/>
</dbReference>
<dbReference type="InterPro" id="IPR018220">
    <property type="entry name" value="Adenylosuccin_syn_GTP-bd"/>
</dbReference>
<comment type="subunit">
    <text evidence="1 8">Homodimer.</text>
</comment>
<dbReference type="PANTHER" id="PTHR11846:SF0">
    <property type="entry name" value="ADENYLOSUCCINATE SYNTHETASE"/>
    <property type="match status" value="1"/>
</dbReference>
<feature type="binding site" evidence="8">
    <location>
        <begin position="332"/>
        <end position="334"/>
    </location>
    <ligand>
        <name>GTP</name>
        <dbReference type="ChEBI" id="CHEBI:37565"/>
    </ligand>
</feature>
<feature type="binding site" description="in other chain" evidence="8">
    <location>
        <position position="240"/>
    </location>
    <ligand>
        <name>IMP</name>
        <dbReference type="ChEBI" id="CHEBI:58053"/>
        <note>ligand shared between dimeric partners</note>
    </ligand>
</feature>
<evidence type="ECO:0000256" key="3">
    <source>
        <dbReference type="ARBA" id="ARBA00022723"/>
    </source>
</evidence>
<dbReference type="GO" id="GO:0044208">
    <property type="term" value="P:'de novo' AMP biosynthetic process"/>
    <property type="evidence" value="ECO:0007669"/>
    <property type="project" value="UniProtKB-UniRule"/>
</dbReference>
<evidence type="ECO:0000256" key="6">
    <source>
        <dbReference type="ARBA" id="ARBA00022842"/>
    </source>
</evidence>
<dbReference type="Pfam" id="PF00709">
    <property type="entry name" value="Adenylsucc_synt"/>
    <property type="match status" value="1"/>
</dbReference>
<feature type="binding site" evidence="8">
    <location>
        <position position="144"/>
    </location>
    <ligand>
        <name>IMP</name>
        <dbReference type="ChEBI" id="CHEBI:58053"/>
        <note>ligand shared between dimeric partners</note>
    </ligand>
</feature>
<feature type="binding site" evidence="8">
    <location>
        <begin position="300"/>
        <end position="306"/>
    </location>
    <ligand>
        <name>substrate</name>
    </ligand>
</feature>
<dbReference type="EC" id="6.3.4.4" evidence="8 10"/>
<dbReference type="Gene3D" id="1.10.300.10">
    <property type="entry name" value="Adenylosuccinate Synthetase, subunit A, domain 2"/>
    <property type="match status" value="1"/>
</dbReference>
<dbReference type="RefSeq" id="WP_069183031.1">
    <property type="nucleotide sequence ID" value="NZ_LXRF01000002.1"/>
</dbReference>
<feature type="active site" description="Proton donor" evidence="8">
    <location>
        <position position="42"/>
    </location>
</feature>
<comment type="function">
    <text evidence="8">Plays an important role in the de novo pathway of purine nucleotide biosynthesis. Catalyzes the first committed step in the biosynthesis of AMP from IMP.</text>
</comment>
<dbReference type="CDD" id="cd03108">
    <property type="entry name" value="AdSS"/>
    <property type="match status" value="1"/>
</dbReference>
<dbReference type="InterPro" id="IPR033128">
    <property type="entry name" value="Adenylosuccin_syn_Lys_AS"/>
</dbReference>
<dbReference type="SUPFAM" id="SSF52540">
    <property type="entry name" value="P-loop containing nucleoside triphosphate hydrolases"/>
    <property type="match status" value="1"/>
</dbReference>
<dbReference type="AlphaFoldDB" id="A0A1E3CAE3"/>
<feature type="binding site" description="in other chain" evidence="8">
    <location>
        <begin position="14"/>
        <end position="17"/>
    </location>
    <ligand>
        <name>IMP</name>
        <dbReference type="ChEBI" id="CHEBI:58053"/>
        <note>ligand shared between dimeric partners</note>
    </ligand>
</feature>
<evidence type="ECO:0000256" key="9">
    <source>
        <dbReference type="PROSITE-ProRule" id="PRU10134"/>
    </source>
</evidence>
<dbReference type="NCBIfam" id="NF002223">
    <property type="entry name" value="PRK01117.1"/>
    <property type="match status" value="1"/>
</dbReference>
<reference evidence="11 12" key="1">
    <citation type="submission" date="2019-06" db="EMBL/GenBank/DDBJ databases">
        <title>Enrichment of Autotrophic Halophilic Microorganisms from Red Sea Brine Pool Using Microbial Electrosynthesis System.</title>
        <authorList>
            <person name="Alqahtani M.F."/>
            <person name="Bajracharya S."/>
            <person name="Katuri K.P."/>
            <person name="Ali M."/>
            <person name="Saikaly P.E."/>
        </authorList>
    </citation>
    <scope>NUCLEOTIDE SEQUENCE [LARGE SCALE GENOMIC DNA]</scope>
    <source>
        <strain evidence="11">MES15</strain>
    </source>
</reference>
<dbReference type="InterPro" id="IPR001114">
    <property type="entry name" value="Adenylosuccinate_synthetase"/>
</dbReference>